<feature type="region of interest" description="Disordered" evidence="1">
    <location>
        <begin position="202"/>
        <end position="558"/>
    </location>
</feature>
<sequence>MDRGRIPMQHRHRLFLMLAAVLGISAHAATSEYYGPGYTLISAAGDDSDLQTVVYRQLYPGTVGQALPQLLEGTGWRLADSYAADVRIYRLYNQPLPEHKLRIGPMALDKALTNLAGEGWELVVDPVNRLVSFEVRERYDTTPRPLSTTRGTTVTPSAPVYADTYPDYTASYPVASAPYPSSLSGNTYSDNVVAQGDFSTLHYLNDPAPVPSRVTSKRRADATPIRPATQRADDPADAVLASGRRVTAAAKAERPPRRTAAASRETAAVETENTRKSRRSPSSAVKTATAASTPSAVTGKPAPDKGSNAQHSASAANAETKNSSTSKRVNRSAADERKAATATAANNKGKTGSPATVTQTADSAEGKTAPSTTVAQAGKSKAAANPAQSPATATQTATPTATSPKETPAATTSSAPASKAGTAAPPTAAPAAASTPSTATENSATAEPALLHQQPSKPASTDVPPKADDAAAQPAAAQPSAAPASPATTSATDSHATITATASAPSAIAKPPLKTAGQPVSTGDVVVGRPASPRPPLAAAKAVAPGEITPAVTEERAP</sequence>
<dbReference type="HOGENOM" id="CLU_488084_0_0_6"/>
<protein>
    <submittedName>
        <fullName evidence="3">Integrating conjugative element protein PilL, PFGI-1 class</fullName>
    </submittedName>
</protein>
<dbReference type="EMBL" id="AGCM01000184">
    <property type="protein sequence ID" value="EHM50229.1"/>
    <property type="molecule type" value="Genomic_DNA"/>
</dbReference>
<evidence type="ECO:0000256" key="2">
    <source>
        <dbReference type="SAM" id="SignalP"/>
    </source>
</evidence>
<feature type="signal peptide" evidence="2">
    <location>
        <begin position="1"/>
        <end position="28"/>
    </location>
</feature>
<evidence type="ECO:0000313" key="3">
    <source>
        <dbReference type="EMBL" id="EHM50229.1"/>
    </source>
</evidence>
<evidence type="ECO:0000313" key="4">
    <source>
        <dbReference type="Proteomes" id="UP000004750"/>
    </source>
</evidence>
<feature type="compositionally biased region" description="Polar residues" evidence="1">
    <location>
        <begin position="353"/>
        <end position="362"/>
    </location>
</feature>
<dbReference type="Proteomes" id="UP000004750">
    <property type="component" value="Unassembled WGS sequence"/>
</dbReference>
<feature type="compositionally biased region" description="Low complexity" evidence="1">
    <location>
        <begin position="340"/>
        <end position="352"/>
    </location>
</feature>
<comment type="caution">
    <text evidence="3">The sequence shown here is derived from an EMBL/GenBank/DDBJ whole genome shotgun (WGS) entry which is preliminary data.</text>
</comment>
<organism evidence="3 4">
    <name type="scientific">Cardiobacterium valvarum F0432</name>
    <dbReference type="NCBI Taxonomy" id="797473"/>
    <lineage>
        <taxon>Bacteria</taxon>
        <taxon>Pseudomonadati</taxon>
        <taxon>Pseudomonadota</taxon>
        <taxon>Gammaproteobacteria</taxon>
        <taxon>Cardiobacteriales</taxon>
        <taxon>Cardiobacteriaceae</taxon>
        <taxon>Cardiobacterium</taxon>
    </lineage>
</organism>
<gene>
    <name evidence="3" type="ORF">HMPREF9080_02857</name>
</gene>
<proteinExistence type="predicted"/>
<feature type="compositionally biased region" description="Low complexity" evidence="1">
    <location>
        <begin position="470"/>
        <end position="512"/>
    </location>
</feature>
<accession>G9ZJ89</accession>
<evidence type="ECO:0000256" key="1">
    <source>
        <dbReference type="SAM" id="MobiDB-lite"/>
    </source>
</evidence>
<reference evidence="3 4" key="1">
    <citation type="submission" date="2011-08" db="EMBL/GenBank/DDBJ databases">
        <authorList>
            <person name="Weinstock G."/>
            <person name="Sodergren E."/>
            <person name="Clifton S."/>
            <person name="Fulton L."/>
            <person name="Fulton B."/>
            <person name="Courtney L."/>
            <person name="Fronick C."/>
            <person name="Harrison M."/>
            <person name="Strong C."/>
            <person name="Farmer C."/>
            <person name="Delahaunty K."/>
            <person name="Markovic C."/>
            <person name="Hall O."/>
            <person name="Minx P."/>
            <person name="Tomlinson C."/>
            <person name="Mitreva M."/>
            <person name="Hou S."/>
            <person name="Chen J."/>
            <person name="Wollam A."/>
            <person name="Pepin K.H."/>
            <person name="Johnson M."/>
            <person name="Bhonagiri V."/>
            <person name="Zhang X."/>
            <person name="Suruliraj S."/>
            <person name="Warren W."/>
            <person name="Chinwalla A."/>
            <person name="Mardis E.R."/>
            <person name="Wilson R.K."/>
        </authorList>
    </citation>
    <scope>NUCLEOTIDE SEQUENCE [LARGE SCALE GENOMIC DNA]</scope>
    <source>
        <strain evidence="3 4">F0432</strain>
    </source>
</reference>
<feature type="compositionally biased region" description="Low complexity" evidence="1">
    <location>
        <begin position="258"/>
        <end position="271"/>
    </location>
</feature>
<dbReference type="STRING" id="797473.HMPREF9080_02857"/>
<dbReference type="AlphaFoldDB" id="G9ZJ89"/>
<feature type="chain" id="PRO_5003530028" evidence="2">
    <location>
        <begin position="29"/>
        <end position="558"/>
    </location>
</feature>
<keyword evidence="2" id="KW-0732">Signal</keyword>
<feature type="compositionally biased region" description="Low complexity" evidence="1">
    <location>
        <begin position="382"/>
        <end position="449"/>
    </location>
</feature>
<name>G9ZJ89_9GAMM</name>
<feature type="compositionally biased region" description="Low complexity" evidence="1">
    <location>
        <begin position="280"/>
        <end position="298"/>
    </location>
</feature>
<feature type="compositionally biased region" description="Low complexity" evidence="1">
    <location>
        <begin position="307"/>
        <end position="318"/>
    </location>
</feature>